<feature type="domain" description="Tf2-1-like SH3-like" evidence="1">
    <location>
        <begin position="36"/>
        <end position="94"/>
    </location>
</feature>
<accession>A0A816VE42</accession>
<dbReference type="EMBL" id="HG994357">
    <property type="protein sequence ID" value="CAF2124540.1"/>
    <property type="molecule type" value="Genomic_DNA"/>
</dbReference>
<dbReference type="Gramene" id="CDX83242">
    <property type="protein sequence ID" value="CDX83242"/>
    <property type="gene ID" value="GSBRNA2T00138792001"/>
</dbReference>
<reference evidence="2" key="1">
    <citation type="submission" date="2021-01" db="EMBL/GenBank/DDBJ databases">
        <authorList>
            <consortium name="Genoscope - CEA"/>
            <person name="William W."/>
        </authorList>
    </citation>
    <scope>NUCLEOTIDE SEQUENCE</scope>
</reference>
<dbReference type="AlphaFoldDB" id="A0A816VE42"/>
<dbReference type="Pfam" id="PF24626">
    <property type="entry name" value="SH3_Tf2-1"/>
    <property type="match status" value="1"/>
</dbReference>
<dbReference type="Proteomes" id="UP001295469">
    <property type="component" value="Chromosome A03"/>
</dbReference>
<dbReference type="OMA" id="YRANEPD"/>
<name>A0A816VE42_BRANA</name>
<evidence type="ECO:0000313" key="2">
    <source>
        <dbReference type="EMBL" id="CAF2124540.1"/>
    </source>
</evidence>
<organism evidence="2">
    <name type="scientific">Brassica napus</name>
    <name type="common">Rape</name>
    <dbReference type="NCBI Taxonomy" id="3708"/>
    <lineage>
        <taxon>Eukaryota</taxon>
        <taxon>Viridiplantae</taxon>
        <taxon>Streptophyta</taxon>
        <taxon>Embryophyta</taxon>
        <taxon>Tracheophyta</taxon>
        <taxon>Spermatophyta</taxon>
        <taxon>Magnoliopsida</taxon>
        <taxon>eudicotyledons</taxon>
        <taxon>Gunneridae</taxon>
        <taxon>Pentapetalae</taxon>
        <taxon>rosids</taxon>
        <taxon>malvids</taxon>
        <taxon>Brassicales</taxon>
        <taxon>Brassicaceae</taxon>
        <taxon>Brassiceae</taxon>
        <taxon>Brassica</taxon>
    </lineage>
</organism>
<protein>
    <submittedName>
        <fullName evidence="2">(rape) hypothetical protein</fullName>
    </submittedName>
</protein>
<dbReference type="InterPro" id="IPR056924">
    <property type="entry name" value="SH3_Tf2-1"/>
</dbReference>
<evidence type="ECO:0000259" key="1">
    <source>
        <dbReference type="Pfam" id="PF24626"/>
    </source>
</evidence>
<gene>
    <name evidence="2" type="ORF">DARMORV10_A03P26870.1</name>
</gene>
<sequence>MVKQIHTEARKNLEEKTKQYVRQANKDRRGMIFDVGDQVWVHLRNERFPNERKSKLMSRIGPLTVTHIINNNAYKLDMQVKYDVCDNFNVSNLVFFVADNLD</sequence>
<proteinExistence type="predicted"/>